<name>A0AAW2IG99_9NEOP</name>
<dbReference type="EMBL" id="JARGDH010000001">
    <property type="protein sequence ID" value="KAL0280495.1"/>
    <property type="molecule type" value="Genomic_DNA"/>
</dbReference>
<evidence type="ECO:0000313" key="2">
    <source>
        <dbReference type="EMBL" id="KAL0280495.1"/>
    </source>
</evidence>
<evidence type="ECO:0000256" key="1">
    <source>
        <dbReference type="SAM" id="MobiDB-lite"/>
    </source>
</evidence>
<dbReference type="PANTHER" id="PTHR21261">
    <property type="entry name" value="BEAT PROTEIN"/>
    <property type="match status" value="1"/>
</dbReference>
<reference evidence="2" key="1">
    <citation type="journal article" date="2024" name="Gigascience">
        <title>Chromosome-level genome of the poultry shaft louse Menopon gallinae provides insight into the host-switching and adaptive evolution of parasitic lice.</title>
        <authorList>
            <person name="Xu Y."/>
            <person name="Ma L."/>
            <person name="Liu S."/>
            <person name="Liang Y."/>
            <person name="Liu Q."/>
            <person name="He Z."/>
            <person name="Tian L."/>
            <person name="Duan Y."/>
            <person name="Cai W."/>
            <person name="Li H."/>
            <person name="Song F."/>
        </authorList>
    </citation>
    <scope>NUCLEOTIDE SEQUENCE</scope>
    <source>
        <strain evidence="2">Cailab_2023a</strain>
    </source>
</reference>
<gene>
    <name evidence="2" type="ORF">PYX00_001765</name>
</gene>
<proteinExistence type="predicted"/>
<accession>A0AAW2IG99</accession>
<dbReference type="PANTHER" id="PTHR21261:SF3">
    <property type="entry name" value="BEATEN PATH VII"/>
    <property type="match status" value="1"/>
</dbReference>
<feature type="compositionally biased region" description="Basic residues" evidence="1">
    <location>
        <begin position="84"/>
        <end position="94"/>
    </location>
</feature>
<comment type="caution">
    <text evidence="2">The sequence shown here is derived from an EMBL/GenBank/DDBJ whole genome shotgun (WGS) entry which is preliminary data.</text>
</comment>
<evidence type="ECO:0008006" key="3">
    <source>
        <dbReference type="Google" id="ProtNLM"/>
    </source>
</evidence>
<organism evidence="2">
    <name type="scientific">Menopon gallinae</name>
    <name type="common">poultry shaft louse</name>
    <dbReference type="NCBI Taxonomy" id="328185"/>
    <lineage>
        <taxon>Eukaryota</taxon>
        <taxon>Metazoa</taxon>
        <taxon>Ecdysozoa</taxon>
        <taxon>Arthropoda</taxon>
        <taxon>Hexapoda</taxon>
        <taxon>Insecta</taxon>
        <taxon>Pterygota</taxon>
        <taxon>Neoptera</taxon>
        <taxon>Paraneoptera</taxon>
        <taxon>Psocodea</taxon>
        <taxon>Troctomorpha</taxon>
        <taxon>Phthiraptera</taxon>
        <taxon>Amblycera</taxon>
        <taxon>Menoponidae</taxon>
        <taxon>Menopon</taxon>
    </lineage>
</organism>
<protein>
    <recommendedName>
        <fullName evidence="3">Ig-like domain-containing protein</fullName>
    </recommendedName>
</protein>
<feature type="region of interest" description="Disordered" evidence="1">
    <location>
        <begin position="75"/>
        <end position="94"/>
    </location>
</feature>
<sequence>MPRFVEKGHSAVLKCDYTLSLNELYKVEWRRNGRKVFQFIKGRRPPFRNFTMPGGTVDVSKLTFSGMIARRNAWASAPSGDGRGRRRTTRAYVT</sequence>
<dbReference type="AlphaFoldDB" id="A0AAW2IG99"/>